<evidence type="ECO:0000256" key="14">
    <source>
        <dbReference type="SAM" id="Phobius"/>
    </source>
</evidence>
<keyword evidence="7" id="KW-1003">Cell membrane</keyword>
<dbReference type="Proteomes" id="UP001178461">
    <property type="component" value="Chromosome 16"/>
</dbReference>
<proteinExistence type="inferred from homology"/>
<feature type="transmembrane region" description="Helical" evidence="14">
    <location>
        <begin position="67"/>
        <end position="88"/>
    </location>
</feature>
<dbReference type="GO" id="GO:0046323">
    <property type="term" value="P:D-glucose import"/>
    <property type="evidence" value="ECO:0007669"/>
    <property type="project" value="TreeGrafter"/>
</dbReference>
<evidence type="ECO:0000256" key="9">
    <source>
        <dbReference type="ARBA" id="ARBA00022692"/>
    </source>
</evidence>
<dbReference type="Pfam" id="PF00083">
    <property type="entry name" value="Sugar_tr"/>
    <property type="match status" value="2"/>
</dbReference>
<sequence length="517" mass="57414">MAARVFSDLIRYQRVFQMIFVVGMGGTFLIGFQISVISYPSQYIKTFINQTWVKRYGSALHHETLTFLWSAVVSIFCLGGILGNLSSGHVTTQYGKKKTLLFNDIVTIAAALLVGFSRTADSFEMILISRFLYGFTAETSLNLSVTYLFLLTEGISLNANGPYVGEIAPKKFRGFATATCSVFFSLGKAFGQIMGLRDLFGTESLWPVLLALCGIPALLQLLLLPFFPESPPYLLLQKGDKDGCLKAMKYLWGEGHHQAELEDMVKQKEDMRSSKNLSVLEVMSEKSVRWPLGLSVLLIFTLNLSGLSAIYFYAFEVFRTAKIEESLIPYVAVGVGSCEFVGTILCSCLVDRFGRRVLLWGGFAMMGLVMVLLVLALSFQGQFPWISFGSIALIFLFTLSYGLGPSGAIFAVIMEIFGQSVRPSALTIIGIVSWVGLFLVGMTFPFLVEVLGHFCFLFFFVVLLVVGILIYRYLPETKGRSISEITEEFKRMRLGKRMAITARGKMAATDHSFCTKL</sequence>
<feature type="transmembrane region" description="Helical" evidence="14">
    <location>
        <begin position="205"/>
        <end position="227"/>
    </location>
</feature>
<evidence type="ECO:0000256" key="11">
    <source>
        <dbReference type="ARBA" id="ARBA00023136"/>
    </source>
</evidence>
<dbReference type="GO" id="GO:0055056">
    <property type="term" value="F:D-glucose transmembrane transporter activity"/>
    <property type="evidence" value="ECO:0007669"/>
    <property type="project" value="TreeGrafter"/>
</dbReference>
<dbReference type="GO" id="GO:0070837">
    <property type="term" value="P:dehydroascorbic acid transport"/>
    <property type="evidence" value="ECO:0007669"/>
    <property type="project" value="TreeGrafter"/>
</dbReference>
<feature type="transmembrane region" description="Helical" evidence="14">
    <location>
        <begin position="425"/>
        <end position="444"/>
    </location>
</feature>
<dbReference type="FunFam" id="1.20.1250.20:FF:001511">
    <property type="entry name" value="Solute carrier family 2, facilitated glucose transporter member 5"/>
    <property type="match status" value="1"/>
</dbReference>
<keyword evidence="8 16" id="KW-0762">Sugar transport</keyword>
<comment type="similarity">
    <text evidence="4">Belongs to the major facilitator superfamily. Sugar transporter (TC 2.A.1.1) family. Glucose transporter subfamily.</text>
</comment>
<feature type="transmembrane region" description="Helical" evidence="14">
    <location>
        <begin position="172"/>
        <end position="193"/>
    </location>
</feature>
<accession>A0AA35LJK5</accession>
<evidence type="ECO:0000256" key="2">
    <source>
        <dbReference type="ARBA" id="ARBA00004135"/>
    </source>
</evidence>
<protein>
    <recommendedName>
        <fullName evidence="5">Solute carrier family 2, facilitated glucose transporter member 5</fullName>
    </recommendedName>
    <alternativeName>
        <fullName evidence="13">Fructose transporter</fullName>
    </alternativeName>
    <alternativeName>
        <fullName evidence="12">Glucose transporter type 5, small intestine</fullName>
    </alternativeName>
</protein>
<keyword evidence="17" id="KW-1185">Reference proteome</keyword>
<keyword evidence="6" id="KW-0813">Transport</keyword>
<dbReference type="PANTHER" id="PTHR23503">
    <property type="entry name" value="SOLUTE CARRIER FAMILY 2"/>
    <property type="match status" value="1"/>
</dbReference>
<dbReference type="InterPro" id="IPR036259">
    <property type="entry name" value="MFS_trans_sf"/>
</dbReference>
<dbReference type="GO" id="GO:1990539">
    <property type="term" value="P:fructose import across plasma membrane"/>
    <property type="evidence" value="ECO:0007669"/>
    <property type="project" value="UniProtKB-ARBA"/>
</dbReference>
<evidence type="ECO:0000256" key="4">
    <source>
        <dbReference type="ARBA" id="ARBA00007004"/>
    </source>
</evidence>
<feature type="transmembrane region" description="Helical" evidence="14">
    <location>
        <begin position="100"/>
        <end position="119"/>
    </location>
</feature>
<organism evidence="16 17">
    <name type="scientific">Podarcis lilfordi</name>
    <name type="common">Lilford's wall lizard</name>
    <dbReference type="NCBI Taxonomy" id="74358"/>
    <lineage>
        <taxon>Eukaryota</taxon>
        <taxon>Metazoa</taxon>
        <taxon>Chordata</taxon>
        <taxon>Craniata</taxon>
        <taxon>Vertebrata</taxon>
        <taxon>Euteleostomi</taxon>
        <taxon>Lepidosauria</taxon>
        <taxon>Squamata</taxon>
        <taxon>Bifurcata</taxon>
        <taxon>Unidentata</taxon>
        <taxon>Episquamata</taxon>
        <taxon>Laterata</taxon>
        <taxon>Lacertibaenia</taxon>
        <taxon>Lacertidae</taxon>
        <taxon>Podarcis</taxon>
    </lineage>
</organism>
<evidence type="ECO:0000313" key="16">
    <source>
        <dbReference type="EMBL" id="CAI5797432.1"/>
    </source>
</evidence>
<evidence type="ECO:0000256" key="12">
    <source>
        <dbReference type="ARBA" id="ARBA00029961"/>
    </source>
</evidence>
<evidence type="ECO:0000259" key="15">
    <source>
        <dbReference type="PROSITE" id="PS50850"/>
    </source>
</evidence>
<evidence type="ECO:0000256" key="1">
    <source>
        <dbReference type="ARBA" id="ARBA00000590"/>
    </source>
</evidence>
<dbReference type="InterPro" id="IPR045263">
    <property type="entry name" value="GLUT"/>
</dbReference>
<dbReference type="SUPFAM" id="SSF103473">
    <property type="entry name" value="MFS general substrate transporter"/>
    <property type="match status" value="1"/>
</dbReference>
<evidence type="ECO:0000256" key="7">
    <source>
        <dbReference type="ARBA" id="ARBA00022475"/>
    </source>
</evidence>
<evidence type="ECO:0000256" key="13">
    <source>
        <dbReference type="ARBA" id="ARBA00031099"/>
    </source>
</evidence>
<dbReference type="PANTHER" id="PTHR23503:SF54">
    <property type="entry name" value="MAJOR FACILITATOR SUPERFAMILY (MFS) PROFILE DOMAIN-CONTAINING PROTEIN"/>
    <property type="match status" value="1"/>
</dbReference>
<dbReference type="InterPro" id="IPR005828">
    <property type="entry name" value="MFS_sugar_transport-like"/>
</dbReference>
<feature type="transmembrane region" description="Helical" evidence="14">
    <location>
        <begin position="385"/>
        <end position="413"/>
    </location>
</feature>
<comment type="catalytic activity">
    <reaction evidence="1">
        <text>D-fructose(out) = D-fructose(in)</text>
        <dbReference type="Rhea" id="RHEA:60372"/>
        <dbReference type="ChEBI" id="CHEBI:37721"/>
    </reaction>
</comment>
<feature type="transmembrane region" description="Helical" evidence="14">
    <location>
        <begin position="292"/>
        <end position="315"/>
    </location>
</feature>
<feature type="transmembrane region" description="Helical" evidence="14">
    <location>
        <begin position="357"/>
        <end position="379"/>
    </location>
</feature>
<gene>
    <name evidence="16" type="ORF">PODLI_1B024809</name>
</gene>
<keyword evidence="9 14" id="KW-0812">Transmembrane</keyword>
<feature type="transmembrane region" description="Helical" evidence="14">
    <location>
        <begin position="450"/>
        <end position="471"/>
    </location>
</feature>
<feature type="domain" description="Major facilitator superfamily (MFS) profile" evidence="15">
    <location>
        <begin position="19"/>
        <end position="478"/>
    </location>
</feature>
<keyword evidence="10 14" id="KW-1133">Transmembrane helix</keyword>
<evidence type="ECO:0000256" key="3">
    <source>
        <dbReference type="ARBA" id="ARBA00004651"/>
    </source>
</evidence>
<dbReference type="InterPro" id="IPR020846">
    <property type="entry name" value="MFS_dom"/>
</dbReference>
<evidence type="ECO:0000313" key="17">
    <source>
        <dbReference type="Proteomes" id="UP001178461"/>
    </source>
</evidence>
<evidence type="ECO:0000256" key="10">
    <source>
        <dbReference type="ARBA" id="ARBA00022989"/>
    </source>
</evidence>
<dbReference type="GO" id="GO:0042383">
    <property type="term" value="C:sarcolemma"/>
    <property type="evidence" value="ECO:0007669"/>
    <property type="project" value="UniProtKB-SubCell"/>
</dbReference>
<dbReference type="Gene3D" id="1.20.1250.20">
    <property type="entry name" value="MFS general substrate transporter like domains"/>
    <property type="match status" value="1"/>
</dbReference>
<keyword evidence="11 14" id="KW-0472">Membrane</keyword>
<feature type="transmembrane region" description="Helical" evidence="14">
    <location>
        <begin position="131"/>
        <end position="151"/>
    </location>
</feature>
<comment type="subcellular location">
    <subcellularLocation>
        <location evidence="2">Cell membrane</location>
        <location evidence="2">Sarcolemma</location>
    </subcellularLocation>
    <subcellularLocation>
        <location evidence="3">Cell membrane</location>
        <topology evidence="3">Multi-pass membrane protein</topology>
    </subcellularLocation>
</comment>
<dbReference type="EMBL" id="OX395143">
    <property type="protein sequence ID" value="CAI5797432.1"/>
    <property type="molecule type" value="Genomic_DNA"/>
</dbReference>
<dbReference type="GO" id="GO:0005353">
    <property type="term" value="F:fructose transmembrane transporter activity"/>
    <property type="evidence" value="ECO:0007669"/>
    <property type="project" value="UniProtKB-ARBA"/>
</dbReference>
<feature type="transmembrane region" description="Helical" evidence="14">
    <location>
        <begin position="15"/>
        <end position="37"/>
    </location>
</feature>
<reference evidence="16" key="1">
    <citation type="submission" date="2022-12" db="EMBL/GenBank/DDBJ databases">
        <authorList>
            <person name="Alioto T."/>
            <person name="Alioto T."/>
            <person name="Gomez Garrido J."/>
        </authorList>
    </citation>
    <scope>NUCLEOTIDE SEQUENCE</scope>
</reference>
<dbReference type="AlphaFoldDB" id="A0AA35LJK5"/>
<evidence type="ECO:0000256" key="6">
    <source>
        <dbReference type="ARBA" id="ARBA00022448"/>
    </source>
</evidence>
<name>A0AA35LJK5_9SAUR</name>
<dbReference type="PROSITE" id="PS50850">
    <property type="entry name" value="MFS"/>
    <property type="match status" value="1"/>
</dbReference>
<feature type="transmembrane region" description="Helical" evidence="14">
    <location>
        <begin position="327"/>
        <end position="350"/>
    </location>
</feature>
<evidence type="ECO:0000256" key="8">
    <source>
        <dbReference type="ARBA" id="ARBA00022597"/>
    </source>
</evidence>
<evidence type="ECO:0000256" key="5">
    <source>
        <dbReference type="ARBA" id="ARBA00015973"/>
    </source>
</evidence>